<accession>A0AAD9A291</accession>
<dbReference type="EMBL" id="JAQOWY010000629">
    <property type="protein sequence ID" value="KAK1839784.1"/>
    <property type="molecule type" value="Genomic_DNA"/>
</dbReference>
<feature type="compositionally biased region" description="Basic and acidic residues" evidence="1">
    <location>
        <begin position="52"/>
        <end position="71"/>
    </location>
</feature>
<sequence length="248" mass="26625">MPAAFDGPLSMSRLRSARLRNKQKPSKDAGAAQGIGEIPKEQDSSLLTNTKTDLHKIEPTEAECGPKDKGEICFDNLSPLSKARAATPERYSPDLGLADSPESPTGADSSYLPEQGSIHHSSDYSALEHSSPIITEDADARLTSLFVTTALAPSLFRDSYALEIDTPESHEVPPTVTADESLETNSTRDVEVMANSDVQDDAAAAQSNKRQQPHDEDIAAAAAIRHACRIRVTTERLVEGTTGARMAQ</sequence>
<gene>
    <name evidence="2" type="ORF">CCHR01_17595</name>
</gene>
<comment type="caution">
    <text evidence="2">The sequence shown here is derived from an EMBL/GenBank/DDBJ whole genome shotgun (WGS) entry which is preliminary data.</text>
</comment>
<name>A0AAD9A291_9PEZI</name>
<evidence type="ECO:0000313" key="3">
    <source>
        <dbReference type="Proteomes" id="UP001243330"/>
    </source>
</evidence>
<protein>
    <submittedName>
        <fullName evidence="2">Uncharacterized protein</fullName>
    </submittedName>
</protein>
<dbReference type="AlphaFoldDB" id="A0AAD9A291"/>
<evidence type="ECO:0000313" key="2">
    <source>
        <dbReference type="EMBL" id="KAK1839784.1"/>
    </source>
</evidence>
<organism evidence="2 3">
    <name type="scientific">Colletotrichum chrysophilum</name>
    <dbReference type="NCBI Taxonomy" id="1836956"/>
    <lineage>
        <taxon>Eukaryota</taxon>
        <taxon>Fungi</taxon>
        <taxon>Dikarya</taxon>
        <taxon>Ascomycota</taxon>
        <taxon>Pezizomycotina</taxon>
        <taxon>Sordariomycetes</taxon>
        <taxon>Hypocreomycetidae</taxon>
        <taxon>Glomerellales</taxon>
        <taxon>Glomerellaceae</taxon>
        <taxon>Colletotrichum</taxon>
        <taxon>Colletotrichum gloeosporioides species complex</taxon>
    </lineage>
</organism>
<keyword evidence="3" id="KW-1185">Reference proteome</keyword>
<dbReference type="Proteomes" id="UP001243330">
    <property type="component" value="Unassembled WGS sequence"/>
</dbReference>
<feature type="region of interest" description="Disordered" evidence="1">
    <location>
        <begin position="19"/>
        <end position="71"/>
    </location>
</feature>
<proteinExistence type="predicted"/>
<evidence type="ECO:0000256" key="1">
    <source>
        <dbReference type="SAM" id="MobiDB-lite"/>
    </source>
</evidence>
<reference evidence="2" key="1">
    <citation type="submission" date="2023-01" db="EMBL/GenBank/DDBJ databases">
        <title>Colletotrichum chrysophilum M932 genome sequence.</title>
        <authorList>
            <person name="Baroncelli R."/>
        </authorList>
    </citation>
    <scope>NUCLEOTIDE SEQUENCE</scope>
    <source>
        <strain evidence="2">M932</strain>
    </source>
</reference>
<feature type="region of interest" description="Disordered" evidence="1">
    <location>
        <begin position="84"/>
        <end position="124"/>
    </location>
</feature>